<feature type="region of interest" description="Disordered" evidence="1">
    <location>
        <begin position="1"/>
        <end position="32"/>
    </location>
</feature>
<sequence>LAESGVPAANDHDNVGADLQTEADREDFPPLPITPSKPVRCVELNEKVTTTCSNRVTELERYGRCWNLRLQGVPETDKEDVLEDVIRVCQEVLPRERERLQFFIDVAHGWQLPSLCYHPLLHRQKVLRLHMEKQLKWLSASSLSAGSGLQLLGGLFSPALSQPTP</sequence>
<evidence type="ECO:0000313" key="3">
    <source>
        <dbReference type="Proteomes" id="UP001476798"/>
    </source>
</evidence>
<gene>
    <name evidence="2" type="ORF">GOODEAATRI_018707</name>
</gene>
<organism evidence="2 3">
    <name type="scientific">Goodea atripinnis</name>
    <dbReference type="NCBI Taxonomy" id="208336"/>
    <lineage>
        <taxon>Eukaryota</taxon>
        <taxon>Metazoa</taxon>
        <taxon>Chordata</taxon>
        <taxon>Craniata</taxon>
        <taxon>Vertebrata</taxon>
        <taxon>Euteleostomi</taxon>
        <taxon>Actinopterygii</taxon>
        <taxon>Neopterygii</taxon>
        <taxon>Teleostei</taxon>
        <taxon>Neoteleostei</taxon>
        <taxon>Acanthomorphata</taxon>
        <taxon>Ovalentaria</taxon>
        <taxon>Atherinomorphae</taxon>
        <taxon>Cyprinodontiformes</taxon>
        <taxon>Goodeidae</taxon>
        <taxon>Goodea</taxon>
    </lineage>
</organism>
<keyword evidence="3" id="KW-1185">Reference proteome</keyword>
<dbReference type="Proteomes" id="UP001476798">
    <property type="component" value="Unassembled WGS sequence"/>
</dbReference>
<dbReference type="EMBL" id="JAHRIO010041591">
    <property type="protein sequence ID" value="MEQ2172207.1"/>
    <property type="molecule type" value="Genomic_DNA"/>
</dbReference>
<accession>A0ABV0NLC7</accession>
<evidence type="ECO:0000256" key="1">
    <source>
        <dbReference type="SAM" id="MobiDB-lite"/>
    </source>
</evidence>
<name>A0ABV0NLC7_9TELE</name>
<evidence type="ECO:0000313" key="2">
    <source>
        <dbReference type="EMBL" id="MEQ2172207.1"/>
    </source>
</evidence>
<protein>
    <submittedName>
        <fullName evidence="2">Uncharacterized protein</fullName>
    </submittedName>
</protein>
<proteinExistence type="predicted"/>
<comment type="caution">
    <text evidence="2">The sequence shown here is derived from an EMBL/GenBank/DDBJ whole genome shotgun (WGS) entry which is preliminary data.</text>
</comment>
<feature type="non-terminal residue" evidence="2">
    <location>
        <position position="1"/>
    </location>
</feature>
<reference evidence="2 3" key="1">
    <citation type="submission" date="2021-06" db="EMBL/GenBank/DDBJ databases">
        <authorList>
            <person name="Palmer J.M."/>
        </authorList>
    </citation>
    <scope>NUCLEOTIDE SEQUENCE [LARGE SCALE GENOMIC DNA]</scope>
    <source>
        <strain evidence="2 3">GA_2019</strain>
        <tissue evidence="2">Muscle</tissue>
    </source>
</reference>